<dbReference type="AlphaFoldDB" id="A0A7J9H3P9"/>
<name>A0A7J9H3P9_9ROSI</name>
<protein>
    <submittedName>
        <fullName evidence="1">Uncharacterized protein</fullName>
    </submittedName>
</protein>
<reference evidence="1 2" key="1">
    <citation type="journal article" date="2019" name="Genome Biol. Evol.">
        <title>Insights into the evolution of the New World diploid cottons (Gossypium, subgenus Houzingenia) based on genome sequencing.</title>
        <authorList>
            <person name="Grover C.E."/>
            <person name="Arick M.A. 2nd"/>
            <person name="Thrash A."/>
            <person name="Conover J.L."/>
            <person name="Sanders W.S."/>
            <person name="Peterson D.G."/>
            <person name="Frelichowski J.E."/>
            <person name="Scheffler J.A."/>
            <person name="Scheffler B.E."/>
            <person name="Wendel J.F."/>
        </authorList>
    </citation>
    <scope>NUCLEOTIDE SEQUENCE [LARGE SCALE GENOMIC DNA]</scope>
    <source>
        <strain evidence="1">0</strain>
        <tissue evidence="1">Leaf</tissue>
    </source>
</reference>
<dbReference type="EMBL" id="JABFAD010000008">
    <property type="protein sequence ID" value="MBA0804439.1"/>
    <property type="molecule type" value="Genomic_DNA"/>
</dbReference>
<evidence type="ECO:0000313" key="2">
    <source>
        <dbReference type="Proteomes" id="UP000593560"/>
    </source>
</evidence>
<dbReference type="Proteomes" id="UP000593560">
    <property type="component" value="Unassembled WGS sequence"/>
</dbReference>
<proteinExistence type="predicted"/>
<keyword evidence="2" id="KW-1185">Reference proteome</keyword>
<gene>
    <name evidence="1" type="ORF">Gohar_004023</name>
</gene>
<organism evidence="1 2">
    <name type="scientific">Gossypium harknessii</name>
    <dbReference type="NCBI Taxonomy" id="34285"/>
    <lineage>
        <taxon>Eukaryota</taxon>
        <taxon>Viridiplantae</taxon>
        <taxon>Streptophyta</taxon>
        <taxon>Embryophyta</taxon>
        <taxon>Tracheophyta</taxon>
        <taxon>Spermatophyta</taxon>
        <taxon>Magnoliopsida</taxon>
        <taxon>eudicotyledons</taxon>
        <taxon>Gunneridae</taxon>
        <taxon>Pentapetalae</taxon>
        <taxon>rosids</taxon>
        <taxon>malvids</taxon>
        <taxon>Malvales</taxon>
        <taxon>Malvaceae</taxon>
        <taxon>Malvoideae</taxon>
        <taxon>Gossypium</taxon>
    </lineage>
</organism>
<evidence type="ECO:0000313" key="1">
    <source>
        <dbReference type="EMBL" id="MBA0804439.1"/>
    </source>
</evidence>
<dbReference type="OrthoDB" id="10418120at2759"/>
<accession>A0A7J9H3P9</accession>
<comment type="caution">
    <text evidence="1">The sequence shown here is derived from an EMBL/GenBank/DDBJ whole genome shotgun (WGS) entry which is preliminary data.</text>
</comment>
<sequence>MMGRDISKQIYSYISEWDDIEEKNPTLKIDRSHKHVDRRTRVTIYFDVAFDQRSSRSASGLVVLDVGANSWNQRRFSTLM</sequence>